<comment type="caution">
    <text evidence="9">The sequence shown here is derived from an EMBL/GenBank/DDBJ whole genome shotgun (WGS) entry which is preliminary data.</text>
</comment>
<comment type="similarity">
    <text evidence="7">Belongs to the binding-protein-dependent transport system permease family.</text>
</comment>
<evidence type="ECO:0000256" key="4">
    <source>
        <dbReference type="ARBA" id="ARBA00022692"/>
    </source>
</evidence>
<keyword evidence="3" id="KW-1003">Cell membrane</keyword>
<dbReference type="GO" id="GO:0005886">
    <property type="term" value="C:plasma membrane"/>
    <property type="evidence" value="ECO:0007669"/>
    <property type="project" value="UniProtKB-SubCell"/>
</dbReference>
<dbReference type="PANTHER" id="PTHR43163">
    <property type="entry name" value="DIPEPTIDE TRANSPORT SYSTEM PERMEASE PROTEIN DPPB-RELATED"/>
    <property type="match status" value="1"/>
</dbReference>
<dbReference type="AlphaFoldDB" id="A0A917V3J3"/>
<gene>
    <name evidence="9" type="ORF">GCM10011322_16540</name>
</gene>
<dbReference type="SUPFAM" id="SSF161098">
    <property type="entry name" value="MetI-like"/>
    <property type="match status" value="1"/>
</dbReference>
<feature type="transmembrane region" description="Helical" evidence="7">
    <location>
        <begin position="235"/>
        <end position="257"/>
    </location>
</feature>
<keyword evidence="2 7" id="KW-0813">Transport</keyword>
<dbReference type="PROSITE" id="PS50928">
    <property type="entry name" value="ABC_TM1"/>
    <property type="match status" value="1"/>
</dbReference>
<evidence type="ECO:0000256" key="2">
    <source>
        <dbReference type="ARBA" id="ARBA00022448"/>
    </source>
</evidence>
<name>A0A917V3J3_9HYPH</name>
<dbReference type="InterPro" id="IPR000515">
    <property type="entry name" value="MetI-like"/>
</dbReference>
<keyword evidence="5 7" id="KW-1133">Transmembrane helix</keyword>
<evidence type="ECO:0000256" key="5">
    <source>
        <dbReference type="ARBA" id="ARBA00022989"/>
    </source>
</evidence>
<evidence type="ECO:0000256" key="3">
    <source>
        <dbReference type="ARBA" id="ARBA00022475"/>
    </source>
</evidence>
<feature type="transmembrane region" description="Helical" evidence="7">
    <location>
        <begin position="142"/>
        <end position="162"/>
    </location>
</feature>
<dbReference type="PANTHER" id="PTHR43163:SF6">
    <property type="entry name" value="DIPEPTIDE TRANSPORT SYSTEM PERMEASE PROTEIN DPPB-RELATED"/>
    <property type="match status" value="1"/>
</dbReference>
<evidence type="ECO:0000256" key="7">
    <source>
        <dbReference type="RuleBase" id="RU363032"/>
    </source>
</evidence>
<keyword evidence="4 7" id="KW-0812">Transmembrane</keyword>
<keyword evidence="6 7" id="KW-0472">Membrane</keyword>
<feature type="transmembrane region" description="Helical" evidence="7">
    <location>
        <begin position="285"/>
        <end position="307"/>
    </location>
</feature>
<dbReference type="Pfam" id="PF19300">
    <property type="entry name" value="BPD_transp_1_N"/>
    <property type="match status" value="1"/>
</dbReference>
<evidence type="ECO:0000313" key="10">
    <source>
        <dbReference type="Proteomes" id="UP000600449"/>
    </source>
</evidence>
<dbReference type="EMBL" id="BMMF01000004">
    <property type="protein sequence ID" value="GGK30670.1"/>
    <property type="molecule type" value="Genomic_DNA"/>
</dbReference>
<dbReference type="GO" id="GO:0071916">
    <property type="term" value="F:dipeptide transmembrane transporter activity"/>
    <property type="evidence" value="ECO:0007669"/>
    <property type="project" value="TreeGrafter"/>
</dbReference>
<dbReference type="CDD" id="cd06261">
    <property type="entry name" value="TM_PBP2"/>
    <property type="match status" value="1"/>
</dbReference>
<evidence type="ECO:0000256" key="1">
    <source>
        <dbReference type="ARBA" id="ARBA00004651"/>
    </source>
</evidence>
<accession>A0A917V3J3</accession>
<feature type="domain" description="ABC transmembrane type-1" evidence="8">
    <location>
        <begin position="95"/>
        <end position="300"/>
    </location>
</feature>
<proteinExistence type="inferred from homology"/>
<dbReference type="Proteomes" id="UP000600449">
    <property type="component" value="Unassembled WGS sequence"/>
</dbReference>
<protein>
    <submittedName>
        <fullName evidence="9">Peptide ABC transporter</fullName>
    </submittedName>
</protein>
<sequence>MSRYLLGRTIALVLTALAASLVVFVAMAVLPGDPAAIILGTGARPDTLAALRAEMGLDQPVAWRYLEWIGGFLVGDLGTSYTYSVPVADLVAQRAAVSLPLAVLALVLSTLIAIPVGVYAASRRGRAGDVATMGVAQVGVAVPNFWLGLMLVILFALTLGWLPASGFPGWEAGLLAGLEALILPALALALPQAAILARVTRSSVIETLGEDFIRTARAKGLSGEAALWRHAVPNALIPVVTIMGLQFSFLLAGTIIIENVFTLPGLGRLVFQAIAQRDLITVQSLVTLLAISVIVVNFLVDLAYAALDPRLSRGGAR</sequence>
<dbReference type="RefSeq" id="WP_188911560.1">
    <property type="nucleotide sequence ID" value="NZ_BMMF01000004.1"/>
</dbReference>
<evidence type="ECO:0000256" key="6">
    <source>
        <dbReference type="ARBA" id="ARBA00023136"/>
    </source>
</evidence>
<dbReference type="InterPro" id="IPR035906">
    <property type="entry name" value="MetI-like_sf"/>
</dbReference>
<feature type="transmembrane region" description="Helical" evidence="7">
    <location>
        <begin position="99"/>
        <end position="121"/>
    </location>
</feature>
<dbReference type="Pfam" id="PF00528">
    <property type="entry name" value="BPD_transp_1"/>
    <property type="match status" value="1"/>
</dbReference>
<comment type="subcellular location">
    <subcellularLocation>
        <location evidence="1 7">Cell membrane</location>
        <topology evidence="1 7">Multi-pass membrane protein</topology>
    </subcellularLocation>
</comment>
<dbReference type="InterPro" id="IPR045621">
    <property type="entry name" value="BPD_transp_1_N"/>
</dbReference>
<evidence type="ECO:0000259" key="8">
    <source>
        <dbReference type="PROSITE" id="PS50928"/>
    </source>
</evidence>
<keyword evidence="10" id="KW-1185">Reference proteome</keyword>
<organism evidence="9 10">
    <name type="scientific">Salinarimonas ramus</name>
    <dbReference type="NCBI Taxonomy" id="690164"/>
    <lineage>
        <taxon>Bacteria</taxon>
        <taxon>Pseudomonadati</taxon>
        <taxon>Pseudomonadota</taxon>
        <taxon>Alphaproteobacteria</taxon>
        <taxon>Hyphomicrobiales</taxon>
        <taxon>Salinarimonadaceae</taxon>
        <taxon>Salinarimonas</taxon>
    </lineage>
</organism>
<feature type="transmembrane region" description="Helical" evidence="7">
    <location>
        <begin position="12"/>
        <end position="30"/>
    </location>
</feature>
<feature type="transmembrane region" description="Helical" evidence="7">
    <location>
        <begin position="174"/>
        <end position="197"/>
    </location>
</feature>
<evidence type="ECO:0000313" key="9">
    <source>
        <dbReference type="EMBL" id="GGK30670.1"/>
    </source>
</evidence>
<reference evidence="9 10" key="1">
    <citation type="journal article" date="2014" name="Int. J. Syst. Evol. Microbiol.">
        <title>Complete genome sequence of Corynebacterium casei LMG S-19264T (=DSM 44701T), isolated from a smear-ripened cheese.</title>
        <authorList>
            <consortium name="US DOE Joint Genome Institute (JGI-PGF)"/>
            <person name="Walter F."/>
            <person name="Albersmeier A."/>
            <person name="Kalinowski J."/>
            <person name="Ruckert C."/>
        </authorList>
    </citation>
    <scope>NUCLEOTIDE SEQUENCE [LARGE SCALE GENOMIC DNA]</scope>
    <source>
        <strain evidence="9 10">CGMCC 1.9161</strain>
    </source>
</reference>
<dbReference type="Gene3D" id="1.10.3720.10">
    <property type="entry name" value="MetI-like"/>
    <property type="match status" value="1"/>
</dbReference>